<sequence>MSPFIVPTSSIPGPLYTCISSSSSTETEQFSDGHTSSYSTTDIYSDSDVCFPLCQEQVLAGVGSRFVLRDPREYPTPETSLAPPEKLFRELARASSLPRNLPSKNLKDWADDLVDSFACLSLAVASPFEYLNCESQGQRFLLGEADSRILTGESNPGTAAGQVASRRSGRNQTSEWTPDHRSSKQPAGASLPTDASSPIHNTREEARCIFALSPSSDYERCRKTSFKHLSEYLKHAQLERGGHVVNPTGISCIADCSPRCETHRPDGWYWCTKCYPDPAADNMSSVEWEFRDWDAFNAHYEGCKQNRNLTEDTKMNRAHVVIQALDEKRRARGEVCPDFLTCDKCKNTSTSPLRKRGGTDSDFANGFKKQKMRISPESQPTRDEEAEELKEELERKANELGTVYIQCQALEAENGSWRMENEWLKVENGTMKMEIERLKVELEHKKRENDKLIGRCEGTQEMFFAMIRSRGPGRVTRRESENHTHSRENVDVDMRSCTEGCITPDDS</sequence>
<feature type="region of interest" description="Disordered" evidence="2">
    <location>
        <begin position="151"/>
        <end position="198"/>
    </location>
</feature>
<keyword evidence="1" id="KW-0175">Coiled coil</keyword>
<feature type="compositionally biased region" description="Basic and acidic residues" evidence="2">
    <location>
        <begin position="476"/>
        <end position="491"/>
    </location>
</feature>
<gene>
    <name evidence="3" type="ORF">MKZ38_009485</name>
</gene>
<comment type="caution">
    <text evidence="3">The sequence shown here is derived from an EMBL/GenBank/DDBJ whole genome shotgun (WGS) entry which is preliminary data.</text>
</comment>
<evidence type="ECO:0000256" key="2">
    <source>
        <dbReference type="SAM" id="MobiDB-lite"/>
    </source>
</evidence>
<dbReference type="Proteomes" id="UP001201980">
    <property type="component" value="Unassembled WGS sequence"/>
</dbReference>
<keyword evidence="4" id="KW-1185">Reference proteome</keyword>
<feature type="region of interest" description="Disordered" evidence="2">
    <location>
        <begin position="472"/>
        <end position="491"/>
    </location>
</feature>
<organism evidence="3 4">
    <name type="scientific">Zalerion maritima</name>
    <dbReference type="NCBI Taxonomy" id="339359"/>
    <lineage>
        <taxon>Eukaryota</taxon>
        <taxon>Fungi</taxon>
        <taxon>Dikarya</taxon>
        <taxon>Ascomycota</taxon>
        <taxon>Pezizomycotina</taxon>
        <taxon>Sordariomycetes</taxon>
        <taxon>Lulworthiomycetidae</taxon>
        <taxon>Lulworthiales</taxon>
        <taxon>Lulworthiaceae</taxon>
        <taxon>Zalerion</taxon>
    </lineage>
</organism>
<protein>
    <submittedName>
        <fullName evidence="3">Uncharacterized protein</fullName>
    </submittedName>
</protein>
<name>A0AAD5RGG2_9PEZI</name>
<proteinExistence type="predicted"/>
<accession>A0AAD5RGG2</accession>
<dbReference type="EMBL" id="JAKWBI020000752">
    <property type="protein sequence ID" value="KAJ2892670.1"/>
    <property type="molecule type" value="Genomic_DNA"/>
</dbReference>
<evidence type="ECO:0000313" key="3">
    <source>
        <dbReference type="EMBL" id="KAJ2892670.1"/>
    </source>
</evidence>
<evidence type="ECO:0000256" key="1">
    <source>
        <dbReference type="SAM" id="Coils"/>
    </source>
</evidence>
<feature type="coiled-coil region" evidence="1">
    <location>
        <begin position="383"/>
        <end position="455"/>
    </location>
</feature>
<dbReference type="AlphaFoldDB" id="A0AAD5RGG2"/>
<reference evidence="3" key="1">
    <citation type="submission" date="2022-07" db="EMBL/GenBank/DDBJ databases">
        <title>Draft genome sequence of Zalerion maritima ATCC 34329, a (micro)plastics degrading marine fungus.</title>
        <authorList>
            <person name="Paco A."/>
            <person name="Goncalves M.F.M."/>
            <person name="Rocha-Santos T.A.P."/>
            <person name="Alves A."/>
        </authorList>
    </citation>
    <scope>NUCLEOTIDE SEQUENCE</scope>
    <source>
        <strain evidence="3">ATCC 34329</strain>
    </source>
</reference>
<evidence type="ECO:0000313" key="4">
    <source>
        <dbReference type="Proteomes" id="UP001201980"/>
    </source>
</evidence>